<evidence type="ECO:0000256" key="1">
    <source>
        <dbReference type="SAM" id="MobiDB-lite"/>
    </source>
</evidence>
<dbReference type="EMBL" id="CAJHJT010000056">
    <property type="protein sequence ID" value="CAD7012493.1"/>
    <property type="molecule type" value="Genomic_DNA"/>
</dbReference>
<sequence length="114" mass="12943">MQQTANESVPHSRRHSQNDNCNSKQQQQQHANNRHDNNTIVSQMPTAAYALQRGSLKLERIESEKQKQKYLYTSKECGTVENIYACAEKGRTTAGKNENRATSRAIKSNKCFNA</sequence>
<protein>
    <submittedName>
        <fullName evidence="2">(Mediterranean fruit fly) hypothetical protein</fullName>
    </submittedName>
</protein>
<comment type="caution">
    <text evidence="2">The sequence shown here is derived from an EMBL/GenBank/DDBJ whole genome shotgun (WGS) entry which is preliminary data.</text>
</comment>
<accession>A0A811VE58</accession>
<feature type="compositionally biased region" description="Polar residues" evidence="1">
    <location>
        <begin position="18"/>
        <end position="31"/>
    </location>
</feature>
<name>A0A811VE58_CERCA</name>
<evidence type="ECO:0000313" key="3">
    <source>
        <dbReference type="Proteomes" id="UP000606786"/>
    </source>
</evidence>
<organism evidence="2 3">
    <name type="scientific">Ceratitis capitata</name>
    <name type="common">Mediterranean fruit fly</name>
    <name type="synonym">Tephritis capitata</name>
    <dbReference type="NCBI Taxonomy" id="7213"/>
    <lineage>
        <taxon>Eukaryota</taxon>
        <taxon>Metazoa</taxon>
        <taxon>Ecdysozoa</taxon>
        <taxon>Arthropoda</taxon>
        <taxon>Hexapoda</taxon>
        <taxon>Insecta</taxon>
        <taxon>Pterygota</taxon>
        <taxon>Neoptera</taxon>
        <taxon>Endopterygota</taxon>
        <taxon>Diptera</taxon>
        <taxon>Brachycera</taxon>
        <taxon>Muscomorpha</taxon>
        <taxon>Tephritoidea</taxon>
        <taxon>Tephritidae</taxon>
        <taxon>Ceratitis</taxon>
        <taxon>Ceratitis</taxon>
    </lineage>
</organism>
<dbReference type="AlphaFoldDB" id="A0A811VE58"/>
<gene>
    <name evidence="2" type="ORF">CCAP1982_LOCUS20577</name>
</gene>
<evidence type="ECO:0000313" key="2">
    <source>
        <dbReference type="EMBL" id="CAD7012493.1"/>
    </source>
</evidence>
<proteinExistence type="predicted"/>
<dbReference type="Proteomes" id="UP000606786">
    <property type="component" value="Unassembled WGS sequence"/>
</dbReference>
<feature type="region of interest" description="Disordered" evidence="1">
    <location>
        <begin position="1"/>
        <end position="44"/>
    </location>
</feature>
<reference evidence="2" key="1">
    <citation type="submission" date="2020-11" db="EMBL/GenBank/DDBJ databases">
        <authorList>
            <person name="Whitehead M."/>
        </authorList>
    </citation>
    <scope>NUCLEOTIDE SEQUENCE</scope>
    <source>
        <strain evidence="2">EGII</strain>
    </source>
</reference>
<keyword evidence="3" id="KW-1185">Reference proteome</keyword>